<evidence type="ECO:0000313" key="1">
    <source>
        <dbReference type="EMBL" id="CAD7286885.1"/>
    </source>
</evidence>
<proteinExistence type="predicted"/>
<evidence type="ECO:0008006" key="3">
    <source>
        <dbReference type="Google" id="ProtNLM"/>
    </source>
</evidence>
<keyword evidence="2" id="KW-1185">Reference proteome</keyword>
<sequence>MKKNNKDCELKIRITSELKQKLYNQSSQVNMTMSEAVTYLIENGEIRIVESNNIDPIIVSNLARTFSNINQIAKAVNIAQKQGNISLNDIQNTQEALYKNERLLAGIIKYLKESNDNSDN</sequence>
<dbReference type="RefSeq" id="WP_230056367.1">
    <property type="nucleotide sequence ID" value="NZ_CAJHOE010000001.1"/>
</dbReference>
<evidence type="ECO:0000313" key="2">
    <source>
        <dbReference type="Proteomes" id="UP000789359"/>
    </source>
</evidence>
<organism evidence="1 2">
    <name type="scientific">Campylobacter suis</name>
    <dbReference type="NCBI Taxonomy" id="2790657"/>
    <lineage>
        <taxon>Bacteria</taxon>
        <taxon>Pseudomonadati</taxon>
        <taxon>Campylobacterota</taxon>
        <taxon>Epsilonproteobacteria</taxon>
        <taxon>Campylobacterales</taxon>
        <taxon>Campylobacteraceae</taxon>
        <taxon>Campylobacter</taxon>
    </lineage>
</organism>
<dbReference type="EMBL" id="CAJHOE010000001">
    <property type="protein sequence ID" value="CAD7286885.1"/>
    <property type="molecule type" value="Genomic_DNA"/>
</dbReference>
<comment type="caution">
    <text evidence="1">The sequence shown here is derived from an EMBL/GenBank/DDBJ whole genome shotgun (WGS) entry which is preliminary data.</text>
</comment>
<accession>A0ABN7K7M6</accession>
<reference evidence="1 2" key="1">
    <citation type="submission" date="2020-11" db="EMBL/GenBank/DDBJ databases">
        <authorList>
            <person name="Peeters C."/>
        </authorList>
    </citation>
    <scope>NUCLEOTIDE SEQUENCE [LARGE SCALE GENOMIC DNA]</scope>
    <source>
        <strain evidence="1 2">LMG 8286</strain>
    </source>
</reference>
<protein>
    <recommendedName>
        <fullName evidence="3">Plasmid mobilization relaxosome protein MobC</fullName>
    </recommendedName>
</protein>
<dbReference type="Proteomes" id="UP000789359">
    <property type="component" value="Unassembled WGS sequence"/>
</dbReference>
<gene>
    <name evidence="1" type="ORF">LMG8286_00589</name>
</gene>
<name>A0ABN7K7M6_9BACT</name>